<organism evidence="1 2">
    <name type="scientific">Methanimicrococcus stummii</name>
    <dbReference type="NCBI Taxonomy" id="3028294"/>
    <lineage>
        <taxon>Archaea</taxon>
        <taxon>Methanobacteriati</taxon>
        <taxon>Methanobacteriota</taxon>
        <taxon>Stenosarchaea group</taxon>
        <taxon>Methanomicrobia</taxon>
        <taxon>Methanosarcinales</taxon>
        <taxon>Methanosarcinaceae</taxon>
        <taxon>Methanimicrococcus</taxon>
    </lineage>
</organism>
<gene>
    <name evidence="1" type="ORF">MmiEs2_14470</name>
</gene>
<dbReference type="RefSeq" id="WP_316559209.1">
    <property type="nucleotide sequence ID" value="NZ_CP131062.1"/>
</dbReference>
<dbReference type="AlphaFoldDB" id="A0AA96VNB5"/>
<accession>A0AA96VNB5</accession>
<evidence type="ECO:0000313" key="1">
    <source>
        <dbReference type="EMBL" id="WNY29222.1"/>
    </source>
</evidence>
<proteinExistence type="predicted"/>
<protein>
    <submittedName>
        <fullName evidence="1">Uncharacterized protein</fullName>
    </submittedName>
</protein>
<reference evidence="1 2" key="1">
    <citation type="submission" date="2023-07" db="EMBL/GenBank/DDBJ databases">
        <title>Closed genome sequence of Methanimicrococcus sp. Es2.</title>
        <authorList>
            <person name="Protasov E."/>
            <person name="Platt K."/>
            <person name="Reeh H."/>
            <person name="Poehlein A."/>
            <person name="Daniel R."/>
            <person name="Brune A."/>
        </authorList>
    </citation>
    <scope>NUCLEOTIDE SEQUENCE [LARGE SCALE GENOMIC DNA]</scope>
    <source>
        <strain evidence="1 2">Es2</strain>
    </source>
</reference>
<name>A0AA96VNB5_9EURY</name>
<dbReference type="KEGG" id="mees:MmiEs2_14470"/>
<keyword evidence="2" id="KW-1185">Reference proteome</keyword>
<evidence type="ECO:0000313" key="2">
    <source>
        <dbReference type="Proteomes" id="UP001302662"/>
    </source>
</evidence>
<dbReference type="Proteomes" id="UP001302662">
    <property type="component" value="Chromosome"/>
</dbReference>
<sequence>MATSSITDLIIVDSKKLQKAMDELETEDLTTGRFRVNALEQIEAGRKLL</sequence>
<dbReference type="GeneID" id="85197912"/>
<dbReference type="EMBL" id="CP131062">
    <property type="protein sequence ID" value="WNY29222.1"/>
    <property type="molecule type" value="Genomic_DNA"/>
</dbReference>